<dbReference type="PRINTS" id="PR00153">
    <property type="entry name" value="CSAPPISMRASE"/>
</dbReference>
<comment type="catalytic activity">
    <reaction evidence="1 4">
        <text>[protein]-peptidylproline (omega=180) = [protein]-peptidylproline (omega=0)</text>
        <dbReference type="Rhea" id="RHEA:16237"/>
        <dbReference type="Rhea" id="RHEA-COMP:10747"/>
        <dbReference type="Rhea" id="RHEA-COMP:10748"/>
        <dbReference type="ChEBI" id="CHEBI:83833"/>
        <dbReference type="ChEBI" id="CHEBI:83834"/>
        <dbReference type="EC" id="5.2.1.8"/>
    </reaction>
</comment>
<dbReference type="GO" id="GO:0016018">
    <property type="term" value="F:cyclosporin A binding"/>
    <property type="evidence" value="ECO:0007669"/>
    <property type="project" value="TreeGrafter"/>
</dbReference>
<dbReference type="AlphaFoldDB" id="A0A1X7VBZ8"/>
<dbReference type="SUPFAM" id="SSF50891">
    <property type="entry name" value="Cyclophilin-like"/>
    <property type="match status" value="1"/>
</dbReference>
<keyword evidence="3 4" id="KW-0413">Isomerase</keyword>
<dbReference type="Gene3D" id="2.40.100.10">
    <property type="entry name" value="Cyclophilin-like"/>
    <property type="match status" value="1"/>
</dbReference>
<dbReference type="PROSITE" id="PS00170">
    <property type="entry name" value="CSA_PPIASE_1"/>
    <property type="match status" value="1"/>
</dbReference>
<protein>
    <recommendedName>
        <fullName evidence="4">Peptidyl-prolyl cis-trans isomerase</fullName>
        <shortName evidence="4">PPIase</shortName>
        <ecNumber evidence="4">5.2.1.8</ecNumber>
    </recommendedName>
</protein>
<evidence type="ECO:0000313" key="7">
    <source>
        <dbReference type="EnsemblMetazoa" id="Aqu2.1.37825_001"/>
    </source>
</evidence>
<dbReference type="GO" id="GO:0003755">
    <property type="term" value="F:peptidyl-prolyl cis-trans isomerase activity"/>
    <property type="evidence" value="ECO:0007669"/>
    <property type="project" value="UniProtKB-UniRule"/>
</dbReference>
<organism evidence="7">
    <name type="scientific">Amphimedon queenslandica</name>
    <name type="common">Sponge</name>
    <dbReference type="NCBI Taxonomy" id="400682"/>
    <lineage>
        <taxon>Eukaryota</taxon>
        <taxon>Metazoa</taxon>
        <taxon>Porifera</taxon>
        <taxon>Demospongiae</taxon>
        <taxon>Heteroscleromorpha</taxon>
        <taxon>Haplosclerida</taxon>
        <taxon>Niphatidae</taxon>
        <taxon>Amphimedon</taxon>
    </lineage>
</organism>
<feature type="region of interest" description="Disordered" evidence="5">
    <location>
        <begin position="238"/>
        <end position="260"/>
    </location>
</feature>
<name>A0A1X7VBZ8_AMPQE</name>
<comment type="function">
    <text evidence="4">PPIases accelerate the folding of proteins. It catalyzes the cis-trans isomerization of proline imidic peptide bonds in oligopeptides.</text>
</comment>
<sequence length="260" mass="28844">YLNVNNKHLSSPISAMSAPWLSGSAVLLLVLSLQLHVQLSASITEEALVTDLVYLDIDIGGREVGKIVIGLFGATTPKTVQNFISLAKHEYDFGYRDSIFHRLIPNFMMQGGDFTKGDGTGGYSIYGPYFKDENFIHKHYGSGWVCMANAGEDTNGSQFYITFVQTPWIDGTHTCFGKVLFGMNVVRECEKVPTDKHDRPLQRIQIYDSGILPLTKPFLVAKSNAVFNELDHSLVGPISEPTHGDDFEPETTPTEDYQSI</sequence>
<dbReference type="PANTHER" id="PTHR11071:SF561">
    <property type="entry name" value="PEPTIDYL-PROLYL CIS-TRANS ISOMERASE D-RELATED"/>
    <property type="match status" value="1"/>
</dbReference>
<feature type="domain" description="PPIase cyclophilin-type" evidence="6">
    <location>
        <begin position="54"/>
        <end position="211"/>
    </location>
</feature>
<feature type="compositionally biased region" description="Polar residues" evidence="5">
    <location>
        <begin position="251"/>
        <end position="260"/>
    </location>
</feature>
<dbReference type="InterPro" id="IPR020892">
    <property type="entry name" value="Cyclophilin-type_PPIase_CS"/>
</dbReference>
<keyword evidence="2 4" id="KW-0697">Rotamase</keyword>
<evidence type="ECO:0000256" key="3">
    <source>
        <dbReference type="ARBA" id="ARBA00023235"/>
    </source>
</evidence>
<accession>A0A1X7VBZ8</accession>
<dbReference type="EC" id="5.2.1.8" evidence="4"/>
<dbReference type="InterPro" id="IPR029000">
    <property type="entry name" value="Cyclophilin-like_dom_sf"/>
</dbReference>
<evidence type="ECO:0000259" key="6">
    <source>
        <dbReference type="PROSITE" id="PS50072"/>
    </source>
</evidence>
<evidence type="ECO:0000256" key="1">
    <source>
        <dbReference type="ARBA" id="ARBA00000971"/>
    </source>
</evidence>
<evidence type="ECO:0000256" key="5">
    <source>
        <dbReference type="SAM" id="MobiDB-lite"/>
    </source>
</evidence>
<dbReference type="OrthoDB" id="193499at2759"/>
<dbReference type="InParanoid" id="A0A1X7VBZ8"/>
<dbReference type="EnsemblMetazoa" id="Aqu2.1.37825_001">
    <property type="protein sequence ID" value="Aqu2.1.37825_001"/>
    <property type="gene ID" value="Aqu2.1.37825"/>
</dbReference>
<reference evidence="7" key="1">
    <citation type="submission" date="2017-05" db="UniProtKB">
        <authorList>
            <consortium name="EnsemblMetazoa"/>
        </authorList>
    </citation>
    <scope>IDENTIFICATION</scope>
</reference>
<dbReference type="InterPro" id="IPR002130">
    <property type="entry name" value="Cyclophilin-type_PPIase_dom"/>
</dbReference>
<dbReference type="eggNOG" id="KOG0880">
    <property type="taxonomic scope" value="Eukaryota"/>
</dbReference>
<dbReference type="PROSITE" id="PS50072">
    <property type="entry name" value="CSA_PPIASE_2"/>
    <property type="match status" value="1"/>
</dbReference>
<evidence type="ECO:0000256" key="4">
    <source>
        <dbReference type="RuleBase" id="RU363019"/>
    </source>
</evidence>
<dbReference type="Pfam" id="PF00160">
    <property type="entry name" value="Pro_isomerase"/>
    <property type="match status" value="1"/>
</dbReference>
<proteinExistence type="inferred from homology"/>
<evidence type="ECO:0000256" key="2">
    <source>
        <dbReference type="ARBA" id="ARBA00023110"/>
    </source>
</evidence>
<dbReference type="PANTHER" id="PTHR11071">
    <property type="entry name" value="PEPTIDYL-PROLYL CIS-TRANS ISOMERASE"/>
    <property type="match status" value="1"/>
</dbReference>
<dbReference type="GO" id="GO:0006457">
    <property type="term" value="P:protein folding"/>
    <property type="evidence" value="ECO:0007669"/>
    <property type="project" value="InterPro"/>
</dbReference>
<dbReference type="FunFam" id="2.40.100.10:FF:000001">
    <property type="entry name" value="Peptidyl-prolyl cis-trans isomerase"/>
    <property type="match status" value="1"/>
</dbReference>
<dbReference type="GO" id="GO:0005737">
    <property type="term" value="C:cytoplasm"/>
    <property type="evidence" value="ECO:0007669"/>
    <property type="project" value="TreeGrafter"/>
</dbReference>
<dbReference type="STRING" id="400682.A0A1X7VBZ8"/>
<comment type="similarity">
    <text evidence="4">Belongs to the cyclophilin-type PPIase family.</text>
</comment>